<dbReference type="Pfam" id="PF25797">
    <property type="entry name" value="PDF2_C"/>
    <property type="match status" value="1"/>
</dbReference>
<keyword evidence="3" id="KW-1185">Reference proteome</keyword>
<evidence type="ECO:0000313" key="2">
    <source>
        <dbReference type="EMBL" id="KAK9942631.1"/>
    </source>
</evidence>
<dbReference type="EMBL" id="JBEDUW010000002">
    <property type="protein sequence ID" value="KAK9942631.1"/>
    <property type="molecule type" value="Genomic_DNA"/>
</dbReference>
<feature type="domain" description="HD-Zip IV C-terminal" evidence="1">
    <location>
        <begin position="21"/>
        <end position="65"/>
    </location>
</feature>
<accession>A0AAW1Y0C9</accession>
<evidence type="ECO:0000313" key="3">
    <source>
        <dbReference type="Proteomes" id="UP001457282"/>
    </source>
</evidence>
<organism evidence="2 3">
    <name type="scientific">Rubus argutus</name>
    <name type="common">Southern blackberry</name>
    <dbReference type="NCBI Taxonomy" id="59490"/>
    <lineage>
        <taxon>Eukaryota</taxon>
        <taxon>Viridiplantae</taxon>
        <taxon>Streptophyta</taxon>
        <taxon>Embryophyta</taxon>
        <taxon>Tracheophyta</taxon>
        <taxon>Spermatophyta</taxon>
        <taxon>Magnoliopsida</taxon>
        <taxon>eudicotyledons</taxon>
        <taxon>Gunneridae</taxon>
        <taxon>Pentapetalae</taxon>
        <taxon>rosids</taxon>
        <taxon>fabids</taxon>
        <taxon>Rosales</taxon>
        <taxon>Rosaceae</taxon>
        <taxon>Rosoideae</taxon>
        <taxon>Rosoideae incertae sedis</taxon>
        <taxon>Rubus</taxon>
    </lineage>
</organism>
<dbReference type="AlphaFoldDB" id="A0AAW1Y0C9"/>
<dbReference type="Proteomes" id="UP001457282">
    <property type="component" value="Unassembled WGS sequence"/>
</dbReference>
<dbReference type="InterPro" id="IPR057993">
    <property type="entry name" value="HD-Zip_IV_C"/>
</dbReference>
<reference evidence="2 3" key="1">
    <citation type="journal article" date="2023" name="G3 (Bethesda)">
        <title>A chromosome-length genome assembly and annotation of blackberry (Rubus argutus, cv. 'Hillquist').</title>
        <authorList>
            <person name="Bruna T."/>
            <person name="Aryal R."/>
            <person name="Dudchenko O."/>
            <person name="Sargent D.J."/>
            <person name="Mead D."/>
            <person name="Buti M."/>
            <person name="Cavallini A."/>
            <person name="Hytonen T."/>
            <person name="Andres J."/>
            <person name="Pham M."/>
            <person name="Weisz D."/>
            <person name="Mascagni F."/>
            <person name="Usai G."/>
            <person name="Natali L."/>
            <person name="Bassil N."/>
            <person name="Fernandez G.E."/>
            <person name="Lomsadze A."/>
            <person name="Armour M."/>
            <person name="Olukolu B."/>
            <person name="Poorten T."/>
            <person name="Britton C."/>
            <person name="Davik J."/>
            <person name="Ashrafi H."/>
            <person name="Aiden E.L."/>
            <person name="Borodovsky M."/>
            <person name="Worthington M."/>
        </authorList>
    </citation>
    <scope>NUCLEOTIDE SEQUENCE [LARGE SCALE GENOMIC DNA]</scope>
    <source>
        <strain evidence="2">PI 553951</strain>
    </source>
</reference>
<gene>
    <name evidence="2" type="ORF">M0R45_008285</name>
</gene>
<evidence type="ECO:0000259" key="1">
    <source>
        <dbReference type="Pfam" id="PF25797"/>
    </source>
</evidence>
<sequence>MEVKTNKRKGVILANPLDCTYAGCTVELISSHNRVFDYLRDIQNRPQWERMSSGSLVQALANITTVLTHAIAFQSWQ</sequence>
<proteinExistence type="predicted"/>
<comment type="caution">
    <text evidence="2">The sequence shown here is derived from an EMBL/GenBank/DDBJ whole genome shotgun (WGS) entry which is preliminary data.</text>
</comment>
<protein>
    <recommendedName>
        <fullName evidence="1">HD-Zip IV C-terminal domain-containing protein</fullName>
    </recommendedName>
</protein>
<name>A0AAW1Y0C9_RUBAR</name>